<keyword evidence="2" id="KW-0813">Transport</keyword>
<protein>
    <submittedName>
        <fullName evidence="13">ABC transporter ATP-binding protein</fullName>
    </submittedName>
</protein>
<feature type="transmembrane region" description="Helical" evidence="10">
    <location>
        <begin position="157"/>
        <end position="180"/>
    </location>
</feature>
<reference evidence="13" key="1">
    <citation type="submission" date="2019-09" db="EMBL/GenBank/DDBJ databases">
        <title>Characterisation of the sponge microbiome using genome-centric metagenomics.</title>
        <authorList>
            <person name="Engelberts J.P."/>
            <person name="Robbins S.J."/>
            <person name="De Goeij J.M."/>
            <person name="Aranda M."/>
            <person name="Bell S.C."/>
            <person name="Webster N.S."/>
        </authorList>
    </citation>
    <scope>NUCLEOTIDE SEQUENCE</scope>
    <source>
        <strain evidence="13">SB0662_bin_9</strain>
    </source>
</reference>
<evidence type="ECO:0000256" key="5">
    <source>
        <dbReference type="ARBA" id="ARBA00022741"/>
    </source>
</evidence>
<dbReference type="Pfam" id="PF00664">
    <property type="entry name" value="ABC_membrane"/>
    <property type="match status" value="1"/>
</dbReference>
<comment type="subcellular location">
    <subcellularLocation>
        <location evidence="1">Cell membrane</location>
        <topology evidence="1">Multi-pass membrane protein</topology>
    </subcellularLocation>
</comment>
<evidence type="ECO:0000259" key="11">
    <source>
        <dbReference type="PROSITE" id="PS50893"/>
    </source>
</evidence>
<organism evidence="13">
    <name type="scientific">Caldilineaceae bacterium SB0662_bin_9</name>
    <dbReference type="NCBI Taxonomy" id="2605258"/>
    <lineage>
        <taxon>Bacteria</taxon>
        <taxon>Bacillati</taxon>
        <taxon>Chloroflexota</taxon>
        <taxon>Caldilineae</taxon>
        <taxon>Caldilineales</taxon>
        <taxon>Caldilineaceae</taxon>
    </lineage>
</organism>
<sequence length="726" mass="79048">MTLPDSIARLLGQQLSGYRIAASFRADIGKDERFKDQWVVAGHTGLALVEDDTVQLLPWPELGAISCHRYVGSGCMTSGTGTDTRLIARFSAARMADAQNFAQVANRIRTGEMPATAEHQPEALPDVQAETDRSDRDGPPSGNILVRLFQLMPDSKWWRLPIVVLALAGGGIAAVASPYLAGQFLFDEVLDTEGLHSGRLGLAIGLILLSRLAEAALRITWGWTNASLIHDLEIRLKRTAFAAIQRLPMRFFTDRHTGELMARLEQDASDIALLFHIILPSSIHGALFLAGSLIAMLTLDWQLALAVILPFPILFTLLHRIVPEVNSLYERTFRAEADLRTVTSDSLTGIRVVRAFGRQQRERARFAQPNRTAARLGLRADVMLGTLRPPMELVTELVLVGVWAAGAWMIAHEQVTLGLLITFAGYLGRFFQPVGEIVITIGDWAQVSTAAHRLLRLVDAGDATRQPRGEMTAARLPGHVVLEQVGFAYEPGQPVLQDVNLTVGPGEIVGLTGPTGAGKSTVLNLIAGLYTADEGRVLLDGVDMHDLPPRALEGWIGVVLQETHLFLGSVADNIAYTRPDASRVDIVAAAQAANAHDFIVELPDGYETQLGPGGHALSGGQRQRLAIARALLLDPPILLMDEATANVDSDTEQQIQQAIERIAHGRTVVVIAHRLSTLRTADRLYFMEDGRVVENGTHEELMDCGGSYRRLVERQRAALETIGVGE</sequence>
<feature type="region of interest" description="Disordered" evidence="9">
    <location>
        <begin position="114"/>
        <end position="139"/>
    </location>
</feature>
<evidence type="ECO:0000256" key="8">
    <source>
        <dbReference type="ARBA" id="ARBA00023136"/>
    </source>
</evidence>
<keyword evidence="7 10" id="KW-1133">Transmembrane helix</keyword>
<feature type="transmembrane region" description="Helical" evidence="10">
    <location>
        <begin position="271"/>
        <end position="297"/>
    </location>
</feature>
<name>A0A6B1DWV2_9CHLR</name>
<dbReference type="Gene3D" id="3.40.50.300">
    <property type="entry name" value="P-loop containing nucleotide triphosphate hydrolases"/>
    <property type="match status" value="1"/>
</dbReference>
<keyword evidence="6 13" id="KW-0067">ATP-binding</keyword>
<dbReference type="GO" id="GO:0005886">
    <property type="term" value="C:plasma membrane"/>
    <property type="evidence" value="ECO:0007669"/>
    <property type="project" value="UniProtKB-SubCell"/>
</dbReference>
<dbReference type="PANTHER" id="PTHR43394:SF1">
    <property type="entry name" value="ATP-BINDING CASSETTE SUB-FAMILY B MEMBER 10, MITOCHONDRIAL"/>
    <property type="match status" value="1"/>
</dbReference>
<dbReference type="Gene3D" id="1.20.1560.10">
    <property type="entry name" value="ABC transporter type 1, transmembrane domain"/>
    <property type="match status" value="1"/>
</dbReference>
<dbReference type="PANTHER" id="PTHR43394">
    <property type="entry name" value="ATP-DEPENDENT PERMEASE MDL1, MITOCHONDRIAL"/>
    <property type="match status" value="1"/>
</dbReference>
<dbReference type="AlphaFoldDB" id="A0A6B1DWV2"/>
<dbReference type="InterPro" id="IPR017871">
    <property type="entry name" value="ABC_transporter-like_CS"/>
</dbReference>
<dbReference type="FunFam" id="3.40.50.300:FF:000221">
    <property type="entry name" value="Multidrug ABC transporter ATP-binding protein"/>
    <property type="match status" value="1"/>
</dbReference>
<comment type="caution">
    <text evidence="13">The sequence shown here is derived from an EMBL/GenBank/DDBJ whole genome shotgun (WGS) entry which is preliminary data.</text>
</comment>
<evidence type="ECO:0000256" key="10">
    <source>
        <dbReference type="SAM" id="Phobius"/>
    </source>
</evidence>
<proteinExistence type="predicted"/>
<keyword evidence="3" id="KW-1003">Cell membrane</keyword>
<evidence type="ECO:0000259" key="12">
    <source>
        <dbReference type="PROSITE" id="PS50929"/>
    </source>
</evidence>
<gene>
    <name evidence="13" type="ORF">F4Y08_13215</name>
</gene>
<evidence type="ECO:0000256" key="4">
    <source>
        <dbReference type="ARBA" id="ARBA00022692"/>
    </source>
</evidence>
<dbReference type="PROSITE" id="PS50893">
    <property type="entry name" value="ABC_TRANSPORTER_2"/>
    <property type="match status" value="1"/>
</dbReference>
<keyword evidence="8 10" id="KW-0472">Membrane</keyword>
<evidence type="ECO:0000256" key="6">
    <source>
        <dbReference type="ARBA" id="ARBA00022840"/>
    </source>
</evidence>
<dbReference type="InterPro" id="IPR003439">
    <property type="entry name" value="ABC_transporter-like_ATP-bd"/>
</dbReference>
<dbReference type="Pfam" id="PF00005">
    <property type="entry name" value="ABC_tran"/>
    <property type="match status" value="1"/>
</dbReference>
<evidence type="ECO:0000256" key="7">
    <source>
        <dbReference type="ARBA" id="ARBA00022989"/>
    </source>
</evidence>
<keyword evidence="5" id="KW-0547">Nucleotide-binding</keyword>
<dbReference type="PROSITE" id="PS50929">
    <property type="entry name" value="ABC_TM1F"/>
    <property type="match status" value="1"/>
</dbReference>
<dbReference type="InterPro" id="IPR036640">
    <property type="entry name" value="ABC1_TM_sf"/>
</dbReference>
<feature type="domain" description="ABC transporter" evidence="11">
    <location>
        <begin position="480"/>
        <end position="714"/>
    </location>
</feature>
<keyword evidence="4 10" id="KW-0812">Transmembrane</keyword>
<evidence type="ECO:0000313" key="13">
    <source>
        <dbReference type="EMBL" id="MYD91275.1"/>
    </source>
</evidence>
<dbReference type="SMART" id="SM00382">
    <property type="entry name" value="AAA"/>
    <property type="match status" value="1"/>
</dbReference>
<dbReference type="InterPro" id="IPR039421">
    <property type="entry name" value="Type_1_exporter"/>
</dbReference>
<feature type="domain" description="ABC transmembrane type-1" evidence="12">
    <location>
        <begin position="162"/>
        <end position="446"/>
    </location>
</feature>
<dbReference type="InterPro" id="IPR027417">
    <property type="entry name" value="P-loop_NTPase"/>
</dbReference>
<dbReference type="EMBL" id="VXPY01000094">
    <property type="protein sequence ID" value="MYD91275.1"/>
    <property type="molecule type" value="Genomic_DNA"/>
</dbReference>
<dbReference type="GO" id="GO:0016887">
    <property type="term" value="F:ATP hydrolysis activity"/>
    <property type="evidence" value="ECO:0007669"/>
    <property type="project" value="InterPro"/>
</dbReference>
<evidence type="ECO:0000256" key="1">
    <source>
        <dbReference type="ARBA" id="ARBA00004651"/>
    </source>
</evidence>
<accession>A0A6B1DWV2</accession>
<dbReference type="InterPro" id="IPR003593">
    <property type="entry name" value="AAA+_ATPase"/>
</dbReference>
<dbReference type="GO" id="GO:0015421">
    <property type="term" value="F:ABC-type oligopeptide transporter activity"/>
    <property type="evidence" value="ECO:0007669"/>
    <property type="project" value="TreeGrafter"/>
</dbReference>
<dbReference type="SUPFAM" id="SSF52540">
    <property type="entry name" value="P-loop containing nucleoside triphosphate hydrolases"/>
    <property type="match status" value="1"/>
</dbReference>
<dbReference type="SUPFAM" id="SSF90123">
    <property type="entry name" value="ABC transporter transmembrane region"/>
    <property type="match status" value="1"/>
</dbReference>
<evidence type="ECO:0000256" key="9">
    <source>
        <dbReference type="SAM" id="MobiDB-lite"/>
    </source>
</evidence>
<dbReference type="InterPro" id="IPR011527">
    <property type="entry name" value="ABC1_TM_dom"/>
</dbReference>
<evidence type="ECO:0000256" key="2">
    <source>
        <dbReference type="ARBA" id="ARBA00022448"/>
    </source>
</evidence>
<dbReference type="PROSITE" id="PS00211">
    <property type="entry name" value="ABC_TRANSPORTER_1"/>
    <property type="match status" value="1"/>
</dbReference>
<feature type="transmembrane region" description="Helical" evidence="10">
    <location>
        <begin position="303"/>
        <end position="322"/>
    </location>
</feature>
<evidence type="ECO:0000256" key="3">
    <source>
        <dbReference type="ARBA" id="ARBA00022475"/>
    </source>
</evidence>
<dbReference type="GO" id="GO:0005524">
    <property type="term" value="F:ATP binding"/>
    <property type="evidence" value="ECO:0007669"/>
    <property type="project" value="UniProtKB-KW"/>
</dbReference>